<organism evidence="1 2">
    <name type="scientific">Shewanella inventionis</name>
    <dbReference type="NCBI Taxonomy" id="1738770"/>
    <lineage>
        <taxon>Bacteria</taxon>
        <taxon>Pseudomonadati</taxon>
        <taxon>Pseudomonadota</taxon>
        <taxon>Gammaproteobacteria</taxon>
        <taxon>Alteromonadales</taxon>
        <taxon>Shewanellaceae</taxon>
        <taxon>Shewanella</taxon>
    </lineage>
</organism>
<sequence>MVSLLHKKYARRIRKVSIHPYAEAAWRFTNKTQYLFSSGLTAIEQIRFGPQQTLHAIHKSDTLQLISGFESAFFDLGNIQLDDSIVIVHPSASSQAYIGSHAWKAVISKSLFGSITEDSLGATFDSINELMPEHIMQELFNAKRLSEEKFASMTTKSRGCIAKQRSKKRRLEQSTIEAKDTKSVLTMVLESLHE</sequence>
<protein>
    <submittedName>
        <fullName evidence="1">Uncharacterized protein</fullName>
    </submittedName>
</protein>
<dbReference type="Proteomes" id="UP000617555">
    <property type="component" value="Unassembled WGS sequence"/>
</dbReference>
<dbReference type="RefSeq" id="WP_188741139.1">
    <property type="nucleotide sequence ID" value="NZ_BMII01000062.1"/>
</dbReference>
<name>A0ABQ1JVJ5_9GAMM</name>
<reference evidence="2" key="1">
    <citation type="journal article" date="2019" name="Int. J. Syst. Evol. Microbiol.">
        <title>The Global Catalogue of Microorganisms (GCM) 10K type strain sequencing project: providing services to taxonomists for standard genome sequencing and annotation.</title>
        <authorList>
            <consortium name="The Broad Institute Genomics Platform"/>
            <consortium name="The Broad Institute Genome Sequencing Center for Infectious Disease"/>
            <person name="Wu L."/>
            <person name="Ma J."/>
        </authorList>
    </citation>
    <scope>NUCLEOTIDE SEQUENCE [LARGE SCALE GENOMIC DNA]</scope>
    <source>
        <strain evidence="2">CGMCC 1.15339</strain>
    </source>
</reference>
<dbReference type="EMBL" id="BMII01000062">
    <property type="protein sequence ID" value="GGB76541.1"/>
    <property type="molecule type" value="Genomic_DNA"/>
</dbReference>
<evidence type="ECO:0000313" key="1">
    <source>
        <dbReference type="EMBL" id="GGB76541.1"/>
    </source>
</evidence>
<gene>
    <name evidence="1" type="ORF">GCM10011607_41000</name>
</gene>
<proteinExistence type="predicted"/>
<evidence type="ECO:0000313" key="2">
    <source>
        <dbReference type="Proteomes" id="UP000617555"/>
    </source>
</evidence>
<comment type="caution">
    <text evidence="1">The sequence shown here is derived from an EMBL/GenBank/DDBJ whole genome shotgun (WGS) entry which is preliminary data.</text>
</comment>
<accession>A0ABQ1JVJ5</accession>
<keyword evidence="2" id="KW-1185">Reference proteome</keyword>